<keyword evidence="2" id="KW-1185">Reference proteome</keyword>
<reference evidence="2" key="1">
    <citation type="submission" date="2020-06" db="EMBL/GenBank/DDBJ databases">
        <title>Nostoc edaphicum CCNP1411 genome.</title>
        <authorList>
            <person name="Fidor A."/>
            <person name="Grabski M."/>
            <person name="Gawor J."/>
            <person name="Gromadka R."/>
            <person name="Wegrzyn G."/>
            <person name="Mazur-Marzec H."/>
        </authorList>
    </citation>
    <scope>NUCLEOTIDE SEQUENCE [LARGE SCALE GENOMIC DNA]</scope>
    <source>
        <strain evidence="2">CCNP1411</strain>
    </source>
</reference>
<dbReference type="SUPFAM" id="SSF47240">
    <property type="entry name" value="Ferritin-like"/>
    <property type="match status" value="1"/>
</dbReference>
<dbReference type="InterPro" id="IPR009078">
    <property type="entry name" value="Ferritin-like_SF"/>
</dbReference>
<name>A0A7D7LFK0_9NOSO</name>
<evidence type="ECO:0000313" key="1">
    <source>
        <dbReference type="EMBL" id="QMS92376.1"/>
    </source>
</evidence>
<organism evidence="1 2">
    <name type="scientific">Nostoc edaphicum CCNP1411</name>
    <dbReference type="NCBI Taxonomy" id="1472755"/>
    <lineage>
        <taxon>Bacteria</taxon>
        <taxon>Bacillati</taxon>
        <taxon>Cyanobacteriota</taxon>
        <taxon>Cyanophyceae</taxon>
        <taxon>Nostocales</taxon>
        <taxon>Nostocaceae</taxon>
        <taxon>Nostoc</taxon>
    </lineage>
</organism>
<dbReference type="InterPro" id="IPR012347">
    <property type="entry name" value="Ferritin-like"/>
</dbReference>
<gene>
    <name evidence="1" type="ORF">HUN01_34075</name>
</gene>
<dbReference type="EMBL" id="CP054698">
    <property type="protein sequence ID" value="QMS92376.1"/>
    <property type="molecule type" value="Genomic_DNA"/>
</dbReference>
<accession>A0A7D7LFK0</accession>
<dbReference type="RefSeq" id="WP_181929865.1">
    <property type="nucleotide sequence ID" value="NZ_CP054698.1"/>
</dbReference>
<dbReference type="AlphaFoldDB" id="A0A7D7LFK0"/>
<protein>
    <recommendedName>
        <fullName evidence="3">Ferritin-like domain-containing protein</fullName>
    </recommendedName>
</protein>
<evidence type="ECO:0008006" key="3">
    <source>
        <dbReference type="Google" id="ProtNLM"/>
    </source>
</evidence>
<evidence type="ECO:0000313" key="2">
    <source>
        <dbReference type="Proteomes" id="UP000514713"/>
    </source>
</evidence>
<sequence>MTAILTRPAWTTDLELEIFDKLLDKYAPHLPKKRCLRRATPTQEPRSPETDEERENFYRFRVAGAAHDLFIVQVCAKIIDSFPDPELQLFLSRQIGDDGAHAQNTRLRAQAISGRDPIKDIQKQVQKHWDYMGDLPIRNWQGFLAFELHYELHIVALLFINSSTSKINDPDSAKFSAERILPDEAVHRLGVVDWWQRKFDQASPAEKEDLIAQVIEADEEGQRRRNPYLRDHWQLSQKAIGIEIDDLPVIYDAWRQEVLSYFLDIPISRLPKLVSVND</sequence>
<dbReference type="KEGG" id="ned:HUN01_34075"/>
<proteinExistence type="predicted"/>
<dbReference type="Gene3D" id="1.20.1260.10">
    <property type="match status" value="1"/>
</dbReference>
<dbReference type="Proteomes" id="UP000514713">
    <property type="component" value="Chromosome"/>
</dbReference>